<reference evidence="6" key="1">
    <citation type="submission" date="2022-07" db="EMBL/GenBank/DDBJ databases">
        <title>Phylogenomic reconstructions and comparative analyses of Kickxellomycotina fungi.</title>
        <authorList>
            <person name="Reynolds N.K."/>
            <person name="Stajich J.E."/>
            <person name="Barry K."/>
            <person name="Grigoriev I.V."/>
            <person name="Crous P."/>
            <person name="Smith M.E."/>
        </authorList>
    </citation>
    <scope>NUCLEOTIDE SEQUENCE</scope>
    <source>
        <strain evidence="6">NBRC 32514</strain>
    </source>
</reference>
<dbReference type="Pfam" id="PF07534">
    <property type="entry name" value="TLD"/>
    <property type="match status" value="1"/>
</dbReference>
<protein>
    <recommendedName>
        <fullName evidence="4">Oxidation resistance protein 1</fullName>
    </recommendedName>
</protein>
<dbReference type="GO" id="GO:0006979">
    <property type="term" value="P:response to oxidative stress"/>
    <property type="evidence" value="ECO:0007669"/>
    <property type="project" value="TreeGrafter"/>
</dbReference>
<dbReference type="OrthoDB" id="26679at2759"/>
<accession>A0A9W7XZG5</accession>
<dbReference type="PANTHER" id="PTHR23354:SF62">
    <property type="entry name" value="MUSTARD, ISOFORM V"/>
    <property type="match status" value="1"/>
</dbReference>
<name>A0A9W7XZG5_9FUNG</name>
<evidence type="ECO:0000256" key="1">
    <source>
        <dbReference type="ARBA" id="ARBA00004173"/>
    </source>
</evidence>
<dbReference type="InterPro" id="IPR006571">
    <property type="entry name" value="TLDc_dom"/>
</dbReference>
<sequence length="211" mass="23419">MRDGLSWSTFQSRIERSGSILLLVREKQHPYLDGDGKSKCQPNQQRVFGAYFDGDLERNPSWRGNSLNFVFSITTGGSRLGLDVYRTTGFNANYQYFNYATKTLPNGLGAGGQLEHFGLWIDGSFTCGSSNSAATFGSEQLSTQRDFEIDVIEAWLVRPTDRLDDDGPGGAKKQSVLDANPEAAALLELANRKMYSKALPDPTLDRDDKHH</sequence>
<proteinExistence type="inferred from homology"/>
<evidence type="ECO:0000313" key="7">
    <source>
        <dbReference type="Proteomes" id="UP001149813"/>
    </source>
</evidence>
<dbReference type="AlphaFoldDB" id="A0A9W7XZG5"/>
<keyword evidence="7" id="KW-1185">Reference proteome</keyword>
<dbReference type="SMART" id="SM00584">
    <property type="entry name" value="TLDc"/>
    <property type="match status" value="1"/>
</dbReference>
<evidence type="ECO:0000256" key="2">
    <source>
        <dbReference type="ARBA" id="ARBA00009540"/>
    </source>
</evidence>
<dbReference type="PROSITE" id="PS51886">
    <property type="entry name" value="TLDC"/>
    <property type="match status" value="1"/>
</dbReference>
<dbReference type="PANTHER" id="PTHR23354">
    <property type="entry name" value="NUCLEOLAR PROTEIN 7/ESTROGEN RECEPTOR COACTIVATOR-RELATED"/>
    <property type="match status" value="1"/>
</dbReference>
<comment type="subcellular location">
    <subcellularLocation>
        <location evidence="1">Mitochondrion</location>
    </subcellularLocation>
</comment>
<dbReference type="GO" id="GO:0005739">
    <property type="term" value="C:mitochondrion"/>
    <property type="evidence" value="ECO:0007669"/>
    <property type="project" value="UniProtKB-SubCell"/>
</dbReference>
<evidence type="ECO:0000313" key="6">
    <source>
        <dbReference type="EMBL" id="KAJ1720825.1"/>
    </source>
</evidence>
<evidence type="ECO:0000259" key="5">
    <source>
        <dbReference type="PROSITE" id="PS51886"/>
    </source>
</evidence>
<comment type="caution">
    <text evidence="6">The sequence shown here is derived from an EMBL/GenBank/DDBJ whole genome shotgun (WGS) entry which is preliminary data.</text>
</comment>
<dbReference type="GO" id="GO:0005634">
    <property type="term" value="C:nucleus"/>
    <property type="evidence" value="ECO:0007669"/>
    <property type="project" value="TreeGrafter"/>
</dbReference>
<dbReference type="Proteomes" id="UP001149813">
    <property type="component" value="Unassembled WGS sequence"/>
</dbReference>
<feature type="domain" description="TLDc" evidence="5">
    <location>
        <begin position="1"/>
        <end position="158"/>
    </location>
</feature>
<keyword evidence="3" id="KW-0496">Mitochondrion</keyword>
<evidence type="ECO:0000256" key="3">
    <source>
        <dbReference type="ARBA" id="ARBA00023128"/>
    </source>
</evidence>
<evidence type="ECO:0000256" key="4">
    <source>
        <dbReference type="ARBA" id="ARBA00040604"/>
    </source>
</evidence>
<dbReference type="EMBL" id="JANBOJ010000222">
    <property type="protein sequence ID" value="KAJ1720825.1"/>
    <property type="molecule type" value="Genomic_DNA"/>
</dbReference>
<comment type="similarity">
    <text evidence="2">Belongs to the OXR1 family.</text>
</comment>
<organism evidence="6 7">
    <name type="scientific">Coemansia erecta</name>
    <dbReference type="NCBI Taxonomy" id="147472"/>
    <lineage>
        <taxon>Eukaryota</taxon>
        <taxon>Fungi</taxon>
        <taxon>Fungi incertae sedis</taxon>
        <taxon>Zoopagomycota</taxon>
        <taxon>Kickxellomycotina</taxon>
        <taxon>Kickxellomycetes</taxon>
        <taxon>Kickxellales</taxon>
        <taxon>Kickxellaceae</taxon>
        <taxon>Coemansia</taxon>
    </lineage>
</organism>
<gene>
    <name evidence="6" type="ORF">LPJ53_004589</name>
</gene>